<comment type="caution">
    <text evidence="1">The sequence shown here is derived from an EMBL/GenBank/DDBJ whole genome shotgun (WGS) entry which is preliminary data.</text>
</comment>
<organism evidence="1 2">
    <name type="scientific">Cephalotus follicularis</name>
    <name type="common">Albany pitcher plant</name>
    <dbReference type="NCBI Taxonomy" id="3775"/>
    <lineage>
        <taxon>Eukaryota</taxon>
        <taxon>Viridiplantae</taxon>
        <taxon>Streptophyta</taxon>
        <taxon>Embryophyta</taxon>
        <taxon>Tracheophyta</taxon>
        <taxon>Spermatophyta</taxon>
        <taxon>Magnoliopsida</taxon>
        <taxon>eudicotyledons</taxon>
        <taxon>Gunneridae</taxon>
        <taxon>Pentapetalae</taxon>
        <taxon>rosids</taxon>
        <taxon>fabids</taxon>
        <taxon>Oxalidales</taxon>
        <taxon>Cephalotaceae</taxon>
        <taxon>Cephalotus</taxon>
    </lineage>
</organism>
<dbReference type="InParanoid" id="A0A1Q3B9U9"/>
<dbReference type="EMBL" id="BDDD01000365">
    <property type="protein sequence ID" value="GAV64797.1"/>
    <property type="molecule type" value="Genomic_DNA"/>
</dbReference>
<dbReference type="Proteomes" id="UP000187406">
    <property type="component" value="Unassembled WGS sequence"/>
</dbReference>
<gene>
    <name evidence="1" type="ORF">CFOL_v3_08312</name>
</gene>
<sequence>MWDFSKLRMSFVVDGKKIVLQGMKTSEDKLVDATKFSKEVKKKKEGILLQINSLSMQTLGNSSPKTSHEITNIQLSQIFQNFGDIFQEPSGLPPKRTHDHQIPLK</sequence>
<reference evidence="2" key="1">
    <citation type="submission" date="2016-04" db="EMBL/GenBank/DDBJ databases">
        <title>Cephalotus genome sequencing.</title>
        <authorList>
            <person name="Fukushima K."/>
            <person name="Hasebe M."/>
            <person name="Fang X."/>
        </authorList>
    </citation>
    <scope>NUCLEOTIDE SEQUENCE [LARGE SCALE GENOMIC DNA]</scope>
    <source>
        <strain evidence="2">cv. St1</strain>
    </source>
</reference>
<accession>A0A1Q3B9U9</accession>
<keyword evidence="2" id="KW-1185">Reference proteome</keyword>
<proteinExistence type="predicted"/>
<evidence type="ECO:0000313" key="1">
    <source>
        <dbReference type="EMBL" id="GAV64797.1"/>
    </source>
</evidence>
<protein>
    <submittedName>
        <fullName evidence="1">Uncharacterized protein</fullName>
    </submittedName>
</protein>
<name>A0A1Q3B9U9_CEPFO</name>
<evidence type="ECO:0000313" key="2">
    <source>
        <dbReference type="Proteomes" id="UP000187406"/>
    </source>
</evidence>
<dbReference type="AlphaFoldDB" id="A0A1Q3B9U9"/>